<evidence type="ECO:0008006" key="3">
    <source>
        <dbReference type="Google" id="ProtNLM"/>
    </source>
</evidence>
<dbReference type="KEGG" id="nid:NPIRD3C_1847"/>
<dbReference type="RefSeq" id="WP_148703787.1">
    <property type="nucleotide sequence ID" value="NZ_CP010868.1"/>
</dbReference>
<dbReference type="EMBL" id="CP010868">
    <property type="protein sequence ID" value="AJM93057.1"/>
    <property type="molecule type" value="Genomic_DNA"/>
</dbReference>
<dbReference type="HOGENOM" id="CLU_034350_1_0_2"/>
<protein>
    <recommendedName>
        <fullName evidence="3">Secreted periplasmic Zn-dependent protease</fullName>
    </recommendedName>
</protein>
<name>A0A0C5CD04_9ARCH</name>
<gene>
    <name evidence="1" type="ORF">NPIRD3C_1847</name>
</gene>
<accession>A0A0C5CD04</accession>
<reference evidence="2" key="1">
    <citation type="submission" date="2015-02" db="EMBL/GenBank/DDBJ databases">
        <title>Characterization of two novel Thaumarchaeota isolated from the Northern Adriatic Sea.</title>
        <authorList>
            <person name="Bayer B."/>
            <person name="Vojvoda J."/>
            <person name="Offre P."/>
            <person name="Srivastava A."/>
            <person name="Elisabeth N."/>
            <person name="Garcia J.A.L."/>
            <person name="Schleper C."/>
            <person name="Herndl G.J."/>
        </authorList>
    </citation>
    <scope>NUCLEOTIDE SEQUENCE [LARGE SCALE GENOMIC DNA]</scope>
    <source>
        <strain evidence="2">D3C</strain>
    </source>
</reference>
<evidence type="ECO:0000313" key="2">
    <source>
        <dbReference type="Proteomes" id="UP000032027"/>
    </source>
</evidence>
<reference evidence="1 2" key="3">
    <citation type="journal article" date="2019" name="Int. J. Syst. Evol. Microbiol.">
        <title>Nitrosopumilus adriaticus sp. nov. and Nitrosopumilus piranensis sp. nov., two ammonia-oxidizing archaea from the Adriatic Sea and members of the class Nitrososphaeria.</title>
        <authorList>
            <person name="Bayer B."/>
            <person name="Vojvoda J."/>
            <person name="Reinthaler T."/>
            <person name="Reyes C."/>
            <person name="Pinto M."/>
            <person name="Herndl G.J."/>
        </authorList>
    </citation>
    <scope>NUCLEOTIDE SEQUENCE [LARGE SCALE GENOMIC DNA]</scope>
    <source>
        <strain evidence="1 2">D3C</strain>
    </source>
</reference>
<dbReference type="PATRIC" id="fig|1582439.9.peg.1903"/>
<organism evidence="1 2">
    <name type="scientific">Nitrosopumilus piranensis</name>
    <dbReference type="NCBI Taxonomy" id="1582439"/>
    <lineage>
        <taxon>Archaea</taxon>
        <taxon>Nitrososphaerota</taxon>
        <taxon>Nitrososphaeria</taxon>
        <taxon>Nitrosopumilales</taxon>
        <taxon>Nitrosopumilaceae</taxon>
        <taxon>Nitrosopumilus</taxon>
    </lineage>
</organism>
<dbReference type="Proteomes" id="UP000032027">
    <property type="component" value="Chromosome"/>
</dbReference>
<keyword evidence="2" id="KW-1185">Reference proteome</keyword>
<dbReference type="GeneID" id="41600940"/>
<reference evidence="1 2" key="2">
    <citation type="journal article" date="2016" name="ISME J.">
        <title>Physiological and genomic characterization of two novel marine thaumarchaeal strains indicates niche differentiation.</title>
        <authorList>
            <person name="Bayer B."/>
            <person name="Vojvoda J."/>
            <person name="Offre P."/>
            <person name="Alves R.J."/>
            <person name="Elisabeth N.H."/>
            <person name="Garcia J.A."/>
            <person name="Volland J.M."/>
            <person name="Srivastava A."/>
            <person name="Schleper C."/>
            <person name="Herndl G.J."/>
        </authorList>
    </citation>
    <scope>NUCLEOTIDE SEQUENCE [LARGE SCALE GENOMIC DNA]</scope>
    <source>
        <strain evidence="1 2">D3C</strain>
    </source>
</reference>
<dbReference type="OrthoDB" id="3172at2157"/>
<sequence length="464" mass="52942">MNYNNLFFKKYLVICTIIAVSLIFFSVPNSFGHGFHHDFTPTQKLGDKEVLLKFTSSPSYDPDTNAREISFQILDVSTNQVITDTVFDIKTTKSGEFLFEYTSEKQDDGLLIMEFLPVESEAITIEEKKDVTSKEFPNNSKYDLVSVQSNDFETGGLYFFEIKILEAENKIIDEPLVFLVQIPFPHKTFHEIKDSHFGTQYIQLISYFDKTSNFQYVPQTRTISFEMPFEWTSDNINRTSVVHEELTISKTFGNLMVAEYNAYVNDIQIPSKLITLDEFFTDGRLVHIILSHADLLELQERQDSEITGMKFVLEPASKDIPFSAVTENGQFRIIVEPKNFEAGSTAKILFNIFNTFPQLTPVETYYDLSIKSGEETLLTHYGKSTNSVDNPNEIEFAIPENSKTSVDLKFFNVEGNPFAVATLPVKVLNGDVSYASDDTLPTKETTQPSIFDEILAFFEKLFSF</sequence>
<evidence type="ECO:0000313" key="1">
    <source>
        <dbReference type="EMBL" id="AJM93057.1"/>
    </source>
</evidence>
<dbReference type="AlphaFoldDB" id="A0A0C5CD04"/>
<proteinExistence type="predicted"/>